<dbReference type="Proteomes" id="UP000029024">
    <property type="component" value="Unassembled WGS sequence"/>
</dbReference>
<evidence type="ECO:0008006" key="3">
    <source>
        <dbReference type="Google" id="ProtNLM"/>
    </source>
</evidence>
<dbReference type="EMBL" id="JGZA01000026">
    <property type="protein sequence ID" value="KFI67769.1"/>
    <property type="molecule type" value="Genomic_DNA"/>
</dbReference>
<dbReference type="Pfam" id="PF14196">
    <property type="entry name" value="ATC_hydrolase"/>
    <property type="match status" value="1"/>
</dbReference>
<proteinExistence type="predicted"/>
<dbReference type="AlphaFoldDB" id="A0A087B9R9"/>
<evidence type="ECO:0000313" key="1">
    <source>
        <dbReference type="EMBL" id="KFI67769.1"/>
    </source>
</evidence>
<gene>
    <name evidence="1" type="ORF">BLSS_1884</name>
</gene>
<protein>
    <recommendedName>
        <fullName evidence="3">L-2-amino-thiazoline-4-carboxylic acid hydrolase</fullName>
    </recommendedName>
</protein>
<dbReference type="RefSeq" id="WP_014484339.1">
    <property type="nucleotide sequence ID" value="NZ_JGZA01000026.1"/>
</dbReference>
<accession>A0A087B9R9</accession>
<organism evidence="1 2">
    <name type="scientific">Bifidobacterium longum subsp. suis</name>
    <dbReference type="NCBI Taxonomy" id="1695"/>
    <lineage>
        <taxon>Bacteria</taxon>
        <taxon>Bacillati</taxon>
        <taxon>Actinomycetota</taxon>
        <taxon>Actinomycetes</taxon>
        <taxon>Bifidobacteriales</taxon>
        <taxon>Bifidobacteriaceae</taxon>
        <taxon>Bifidobacterium</taxon>
    </lineage>
</organism>
<evidence type="ECO:0000313" key="2">
    <source>
        <dbReference type="Proteomes" id="UP000029024"/>
    </source>
</evidence>
<sequence length="184" mass="20846">MAFENNVPSIVNPVVDGLRDISARRAATISNMIDEAAKHGLDDQFAYDAVWTYGADNGKEFAQQLGEHPTFRQFADDFGRDHNEQIYEMERVVDNDDELEIHFHYCPYVTEWVKQGKNPEQIARLCDVAMAGDHAFAQEFSCLDFTLEGTIAKGDPVCTLRFVRRKDHELAKDGQGFIKTKKAA</sequence>
<name>A0A087B9R9_BIFLN</name>
<dbReference type="InterPro" id="IPR026002">
    <property type="entry name" value="ATC_hydrolase-like"/>
</dbReference>
<reference evidence="1 2" key="1">
    <citation type="submission" date="2014-03" db="EMBL/GenBank/DDBJ databases">
        <title>Genomics of Bifidobacteria.</title>
        <authorList>
            <person name="Ventura M."/>
            <person name="Milani C."/>
            <person name="Lugli G.A."/>
        </authorList>
    </citation>
    <scope>NUCLEOTIDE SEQUENCE [LARGE SCALE GENOMIC DNA]</scope>
    <source>
        <strain evidence="1 2">LMG 21814</strain>
    </source>
</reference>
<comment type="caution">
    <text evidence="1">The sequence shown here is derived from an EMBL/GenBank/DDBJ whole genome shotgun (WGS) entry which is preliminary data.</text>
</comment>